<organism evidence="1 2">
    <name type="scientific">Roseivirga spongicola</name>
    <dbReference type="NCBI Taxonomy" id="333140"/>
    <lineage>
        <taxon>Bacteria</taxon>
        <taxon>Pseudomonadati</taxon>
        <taxon>Bacteroidota</taxon>
        <taxon>Cytophagia</taxon>
        <taxon>Cytophagales</taxon>
        <taxon>Roseivirgaceae</taxon>
        <taxon>Roseivirga</taxon>
    </lineage>
</organism>
<dbReference type="AlphaFoldDB" id="A0A150XFX6"/>
<accession>A0A150XFX6</accession>
<dbReference type="OrthoDB" id="1418365at2"/>
<keyword evidence="2" id="KW-1185">Reference proteome</keyword>
<evidence type="ECO:0000313" key="2">
    <source>
        <dbReference type="Proteomes" id="UP000075606"/>
    </source>
</evidence>
<name>A0A150XFX6_9BACT</name>
<dbReference type="STRING" id="333140.AWW68_02240"/>
<protein>
    <recommendedName>
        <fullName evidence="3">Protein SirB1 N-terminal domain-containing protein</fullName>
    </recommendedName>
</protein>
<reference evidence="1 2" key="1">
    <citation type="submission" date="2016-01" db="EMBL/GenBank/DDBJ databases">
        <title>Genome sequencing of Roseivirga spongicola UST030701-084.</title>
        <authorList>
            <person name="Selvaratnam C."/>
            <person name="Thevarajoo S."/>
            <person name="Goh K.M."/>
            <person name="Ee R."/>
            <person name="Chan K.-G."/>
            <person name="Chong C.S."/>
        </authorList>
    </citation>
    <scope>NUCLEOTIDE SEQUENCE [LARGE SCALE GENOMIC DNA]</scope>
    <source>
        <strain evidence="1 2">UST030701-084</strain>
    </source>
</reference>
<dbReference type="Proteomes" id="UP000075606">
    <property type="component" value="Unassembled WGS sequence"/>
</dbReference>
<dbReference type="EMBL" id="LRPC01000001">
    <property type="protein sequence ID" value="KYG77613.1"/>
    <property type="molecule type" value="Genomic_DNA"/>
</dbReference>
<sequence>MKRWIIIWILAFTLTSTKGQELKSTSIPSNQTSAIQNLKPYLALHNLEQDTFFTEKFERLIHKLERLKSRKKSDYAFLKAVFYKTHTSLLHEYDRLATMDQTLASGKFGCLTGTALYAILLDYFGYEYRIIELPNHVFLHLSVNDDSFVFESTLPFGGFMKTTAEMEKLLEQPWVNYRRISELSTVGDWFQDFKIVPGNYKTIDLNQLAGLQYFNEAAKFYLNKDYKTAMDLALEAYALYPSERNEKIMQLIINKILRYDLIKQELKSEYLDKYVTSVKGKKLSQTK</sequence>
<gene>
    <name evidence="1" type="ORF">AWW68_02240</name>
</gene>
<evidence type="ECO:0008006" key="3">
    <source>
        <dbReference type="Google" id="ProtNLM"/>
    </source>
</evidence>
<dbReference type="RefSeq" id="WP_068216141.1">
    <property type="nucleotide sequence ID" value="NZ_LRPC01000001.1"/>
</dbReference>
<proteinExistence type="predicted"/>
<evidence type="ECO:0000313" key="1">
    <source>
        <dbReference type="EMBL" id="KYG77613.1"/>
    </source>
</evidence>
<comment type="caution">
    <text evidence="1">The sequence shown here is derived from an EMBL/GenBank/DDBJ whole genome shotgun (WGS) entry which is preliminary data.</text>
</comment>